<gene>
    <name evidence="7" type="ORF">ABL78_0604</name>
</gene>
<feature type="region of interest" description="Disordered" evidence="5">
    <location>
        <begin position="156"/>
        <end position="196"/>
    </location>
</feature>
<evidence type="ECO:0000256" key="2">
    <source>
        <dbReference type="ARBA" id="ARBA00022741"/>
    </source>
</evidence>
<keyword evidence="4" id="KW-0067">ATP-binding</keyword>
<protein>
    <recommendedName>
        <fullName evidence="6">Protein kinase domain-containing protein</fullName>
    </recommendedName>
</protein>
<evidence type="ECO:0000313" key="7">
    <source>
        <dbReference type="EMBL" id="KPI90222.1"/>
    </source>
</evidence>
<evidence type="ECO:0000256" key="5">
    <source>
        <dbReference type="SAM" id="MobiDB-lite"/>
    </source>
</evidence>
<sequence length="754" mass="83177">MSSTLYDTQGNRFLIESVLGPEQASYAFLFTNAVTYRARHVSANFDDTFQHPPPSTAANVGICLPTAPKSNVISDTVVVTYIPLVSSLQSSTPSNEAAALRALQENIRLRRQVEHPFLRSLLDVFYTRQCLVAPVSRNIAPNTDAEAVAPVCRPFERDSPATSSAQRRERYRSASFEKNGGAEEARDGDRAEREDALASASASSPFQIIAGTALVIVEDFVEGCTLADYAEAVACKRLTPSNAKLRRDAAGIAYQLAHLLHYLHDTGHVLCRELPLDNIALDVNKGFISVRLPLSAVRLLPEAGARCLTDTVAELALGASQLHHDDRFAWTEELRPLHAPELRRTASWDAFWHPLTTPEADSTPVAFGAADIWMLGVVTALLCTLNHKNFVHNTRAGRLAILCSQIESLPVLLPFDMEEGMQQLIHSCLEISPTKRPTATAVLKSAAFVPNRSHTELEQHRAVISIAEAVTNAAKCKTSPASLQTVDGRAVSRAAAWRAVTTAAPDTELTILSLQDAAWDVSPVYRDVFLPNQWMEQHEEPMVPQSSQPLGQEVPSLAQATQYALHDMERLYAKYERLFRTDLANAPFAVPNDTVHDEFRQQLRRSRQMPPNMPGVARIFEELTERFTQLERSNPDASFRFLELLVEGLSSSTQDVAVVRESVTLADALLQVSRLPPPPTSNDAAERMQSVEEAGISNSGEVTARDCQVADVLRAMPSMPERMLASDRAANTSAVLYNHWLKRERKKFVKSDGY</sequence>
<dbReference type="PROSITE" id="PS50011">
    <property type="entry name" value="PROTEIN_KINASE_DOM"/>
    <property type="match status" value="1"/>
</dbReference>
<organism evidence="7 8">
    <name type="scientific">Leptomonas seymouri</name>
    <dbReference type="NCBI Taxonomy" id="5684"/>
    <lineage>
        <taxon>Eukaryota</taxon>
        <taxon>Discoba</taxon>
        <taxon>Euglenozoa</taxon>
        <taxon>Kinetoplastea</taxon>
        <taxon>Metakinetoplastina</taxon>
        <taxon>Trypanosomatida</taxon>
        <taxon>Trypanosomatidae</taxon>
        <taxon>Leishmaniinae</taxon>
        <taxon>Leptomonas</taxon>
    </lineage>
</organism>
<comment type="caution">
    <text evidence="7">The sequence shown here is derived from an EMBL/GenBank/DDBJ whole genome shotgun (WGS) entry which is preliminary data.</text>
</comment>
<feature type="domain" description="Protein kinase" evidence="6">
    <location>
        <begin position="13"/>
        <end position="449"/>
    </location>
</feature>
<keyword evidence="1" id="KW-0808">Transferase</keyword>
<dbReference type="GO" id="GO:0005524">
    <property type="term" value="F:ATP binding"/>
    <property type="evidence" value="ECO:0007669"/>
    <property type="project" value="UniProtKB-KW"/>
</dbReference>
<evidence type="ECO:0000256" key="3">
    <source>
        <dbReference type="ARBA" id="ARBA00022777"/>
    </source>
</evidence>
<dbReference type="SUPFAM" id="SSF56112">
    <property type="entry name" value="Protein kinase-like (PK-like)"/>
    <property type="match status" value="1"/>
</dbReference>
<evidence type="ECO:0000256" key="1">
    <source>
        <dbReference type="ARBA" id="ARBA00022679"/>
    </source>
</evidence>
<proteinExistence type="predicted"/>
<keyword evidence="3" id="KW-0418">Kinase</keyword>
<accession>A0A0N1PFG5</accession>
<dbReference type="EMBL" id="LJSK01000008">
    <property type="protein sequence ID" value="KPI90222.1"/>
    <property type="molecule type" value="Genomic_DNA"/>
</dbReference>
<evidence type="ECO:0000313" key="8">
    <source>
        <dbReference type="Proteomes" id="UP000038009"/>
    </source>
</evidence>
<dbReference type="PANTHER" id="PTHR43671">
    <property type="entry name" value="SERINE/THREONINE-PROTEIN KINASE NEK"/>
    <property type="match status" value="1"/>
</dbReference>
<dbReference type="PANTHER" id="PTHR43671:SF35">
    <property type="entry name" value="KINASE A, PUTATIVE-RELATED"/>
    <property type="match status" value="1"/>
</dbReference>
<dbReference type="OrthoDB" id="273251at2759"/>
<name>A0A0N1PFG5_LEPSE</name>
<reference evidence="7 8" key="1">
    <citation type="journal article" date="2015" name="PLoS Pathog.">
        <title>Leptomonas seymouri: Adaptations to the Dixenous Life Cycle Analyzed by Genome Sequencing, Transcriptome Profiling and Co-infection with Leishmania donovani.</title>
        <authorList>
            <person name="Kraeva N."/>
            <person name="Butenko A."/>
            <person name="Hlavacova J."/>
            <person name="Kostygov A."/>
            <person name="Myskova J."/>
            <person name="Grybchuk D."/>
            <person name="Lestinova T."/>
            <person name="Votypka J."/>
            <person name="Volf P."/>
            <person name="Opperdoes F."/>
            <person name="Flegontov P."/>
            <person name="Lukes J."/>
            <person name="Yurchenko V."/>
        </authorList>
    </citation>
    <scope>NUCLEOTIDE SEQUENCE [LARGE SCALE GENOMIC DNA]</scope>
    <source>
        <strain evidence="7 8">ATCC 30220</strain>
    </source>
</reference>
<dbReference type="AlphaFoldDB" id="A0A0N1PFG5"/>
<feature type="compositionally biased region" description="Basic and acidic residues" evidence="5">
    <location>
        <begin position="180"/>
        <end position="196"/>
    </location>
</feature>
<evidence type="ECO:0000259" key="6">
    <source>
        <dbReference type="PROSITE" id="PS50011"/>
    </source>
</evidence>
<dbReference type="InterPro" id="IPR000719">
    <property type="entry name" value="Prot_kinase_dom"/>
</dbReference>
<dbReference type="Proteomes" id="UP000038009">
    <property type="component" value="Unassembled WGS sequence"/>
</dbReference>
<keyword evidence="2" id="KW-0547">Nucleotide-binding</keyword>
<keyword evidence="8" id="KW-1185">Reference proteome</keyword>
<dbReference type="VEuPathDB" id="TriTrypDB:Lsey_0008_0090"/>
<dbReference type="InterPro" id="IPR011009">
    <property type="entry name" value="Kinase-like_dom_sf"/>
</dbReference>
<dbReference type="OMA" id="RDICVMA"/>
<dbReference type="Gene3D" id="1.10.510.10">
    <property type="entry name" value="Transferase(Phosphotransferase) domain 1"/>
    <property type="match status" value="1"/>
</dbReference>
<dbReference type="GO" id="GO:0004674">
    <property type="term" value="F:protein serine/threonine kinase activity"/>
    <property type="evidence" value="ECO:0007669"/>
    <property type="project" value="TreeGrafter"/>
</dbReference>
<evidence type="ECO:0000256" key="4">
    <source>
        <dbReference type="ARBA" id="ARBA00022840"/>
    </source>
</evidence>
<dbReference type="InterPro" id="IPR050660">
    <property type="entry name" value="NEK_Ser/Thr_kinase"/>
</dbReference>